<dbReference type="EMBL" id="HBKP01024020">
    <property type="protein sequence ID" value="CAE2239018.1"/>
    <property type="molecule type" value="Transcribed_RNA"/>
</dbReference>
<proteinExistence type="predicted"/>
<evidence type="ECO:0000313" key="1">
    <source>
        <dbReference type="EMBL" id="CAE2239018.1"/>
    </source>
</evidence>
<name>A0A7S4MRR7_9EUKA</name>
<gene>
    <name evidence="1" type="ORF">VSP0166_LOCUS16761</name>
</gene>
<accession>A0A7S4MRR7</accession>
<organism evidence="1">
    <name type="scientific">Vannella robusta</name>
    <dbReference type="NCBI Taxonomy" id="1487602"/>
    <lineage>
        <taxon>Eukaryota</taxon>
        <taxon>Amoebozoa</taxon>
        <taxon>Discosea</taxon>
        <taxon>Flabellinia</taxon>
        <taxon>Vannellidae</taxon>
        <taxon>Vannella</taxon>
    </lineage>
</organism>
<reference evidence="1" key="1">
    <citation type="submission" date="2021-01" db="EMBL/GenBank/DDBJ databases">
        <authorList>
            <person name="Corre E."/>
            <person name="Pelletier E."/>
            <person name="Niang G."/>
            <person name="Scheremetjew M."/>
            <person name="Finn R."/>
            <person name="Kale V."/>
            <person name="Holt S."/>
            <person name="Cochrane G."/>
            <person name="Meng A."/>
            <person name="Brown T."/>
            <person name="Cohen L."/>
        </authorList>
    </citation>
    <scope>NUCLEOTIDE SEQUENCE</scope>
    <source>
        <strain evidence="1">DIVA3 518/3/11/1/6</strain>
    </source>
</reference>
<dbReference type="AlphaFoldDB" id="A0A7S4MRR7"/>
<protein>
    <submittedName>
        <fullName evidence="1">Uncharacterized protein</fullName>
    </submittedName>
</protein>
<sequence>MSTNYLNVKRRYFANLGIHPSTSSNHLTTSPPRNFSFSPPSTQFPISTNCDSSDSEGALSLSATDIFSEDSTSSSSSIDNAFEMQLDDIFKLEEDIVPCSSSVPVDIPIQMSPKIERKTKDIDIDQTFVPPHLVSRSLYSSLKDYKYHNARIKAKKAL</sequence>